<gene>
    <name evidence="2" type="ORF">P171DRAFT_480623</name>
</gene>
<feature type="compositionally biased region" description="Polar residues" evidence="1">
    <location>
        <begin position="387"/>
        <end position="399"/>
    </location>
</feature>
<keyword evidence="3" id="KW-1185">Reference proteome</keyword>
<evidence type="ECO:0000256" key="1">
    <source>
        <dbReference type="SAM" id="MobiDB-lite"/>
    </source>
</evidence>
<evidence type="ECO:0000313" key="2">
    <source>
        <dbReference type="EMBL" id="KAF2449543.1"/>
    </source>
</evidence>
<dbReference type="AlphaFoldDB" id="A0A9P4UHG3"/>
<evidence type="ECO:0000313" key="3">
    <source>
        <dbReference type="Proteomes" id="UP000799764"/>
    </source>
</evidence>
<accession>A0A9P4UHG3</accession>
<proteinExistence type="predicted"/>
<dbReference type="OrthoDB" id="3650389at2759"/>
<feature type="compositionally biased region" description="Low complexity" evidence="1">
    <location>
        <begin position="414"/>
        <end position="423"/>
    </location>
</feature>
<protein>
    <submittedName>
        <fullName evidence="2">Uncharacterized protein</fullName>
    </submittedName>
</protein>
<feature type="compositionally biased region" description="Acidic residues" evidence="1">
    <location>
        <begin position="517"/>
        <end position="527"/>
    </location>
</feature>
<organism evidence="2 3">
    <name type="scientific">Karstenula rhodostoma CBS 690.94</name>
    <dbReference type="NCBI Taxonomy" id="1392251"/>
    <lineage>
        <taxon>Eukaryota</taxon>
        <taxon>Fungi</taxon>
        <taxon>Dikarya</taxon>
        <taxon>Ascomycota</taxon>
        <taxon>Pezizomycotina</taxon>
        <taxon>Dothideomycetes</taxon>
        <taxon>Pleosporomycetidae</taxon>
        <taxon>Pleosporales</taxon>
        <taxon>Massarineae</taxon>
        <taxon>Didymosphaeriaceae</taxon>
        <taxon>Karstenula</taxon>
    </lineage>
</organism>
<dbReference type="Proteomes" id="UP000799764">
    <property type="component" value="Unassembled WGS sequence"/>
</dbReference>
<feature type="region of interest" description="Disordered" evidence="1">
    <location>
        <begin position="489"/>
        <end position="540"/>
    </location>
</feature>
<feature type="compositionally biased region" description="Low complexity" evidence="1">
    <location>
        <begin position="455"/>
        <end position="466"/>
    </location>
</feature>
<comment type="caution">
    <text evidence="2">The sequence shown here is derived from an EMBL/GenBank/DDBJ whole genome shotgun (WGS) entry which is preliminary data.</text>
</comment>
<feature type="compositionally biased region" description="Polar residues" evidence="1">
    <location>
        <begin position="289"/>
        <end position="314"/>
    </location>
</feature>
<feature type="region of interest" description="Disordered" evidence="1">
    <location>
        <begin position="276"/>
        <end position="474"/>
    </location>
</feature>
<feature type="compositionally biased region" description="Low complexity" evidence="1">
    <location>
        <begin position="315"/>
        <end position="324"/>
    </location>
</feature>
<name>A0A9P4UHG3_9PLEO</name>
<reference evidence="2" key="1">
    <citation type="journal article" date="2020" name="Stud. Mycol.">
        <title>101 Dothideomycetes genomes: a test case for predicting lifestyles and emergence of pathogens.</title>
        <authorList>
            <person name="Haridas S."/>
            <person name="Albert R."/>
            <person name="Binder M."/>
            <person name="Bloem J."/>
            <person name="Labutti K."/>
            <person name="Salamov A."/>
            <person name="Andreopoulos B."/>
            <person name="Baker S."/>
            <person name="Barry K."/>
            <person name="Bills G."/>
            <person name="Bluhm B."/>
            <person name="Cannon C."/>
            <person name="Castanera R."/>
            <person name="Culley D."/>
            <person name="Daum C."/>
            <person name="Ezra D."/>
            <person name="Gonzalez J."/>
            <person name="Henrissat B."/>
            <person name="Kuo A."/>
            <person name="Liang C."/>
            <person name="Lipzen A."/>
            <person name="Lutzoni F."/>
            <person name="Magnuson J."/>
            <person name="Mondo S."/>
            <person name="Nolan M."/>
            <person name="Ohm R."/>
            <person name="Pangilinan J."/>
            <person name="Park H.-J."/>
            <person name="Ramirez L."/>
            <person name="Alfaro M."/>
            <person name="Sun H."/>
            <person name="Tritt A."/>
            <person name="Yoshinaga Y."/>
            <person name="Zwiers L.-H."/>
            <person name="Turgeon B."/>
            <person name="Goodwin S."/>
            <person name="Spatafora J."/>
            <person name="Crous P."/>
            <person name="Grigoriev I."/>
        </authorList>
    </citation>
    <scope>NUCLEOTIDE SEQUENCE</scope>
    <source>
        <strain evidence="2">CBS 690.94</strain>
    </source>
</reference>
<dbReference type="EMBL" id="MU001494">
    <property type="protein sequence ID" value="KAF2449543.1"/>
    <property type="molecule type" value="Genomic_DNA"/>
</dbReference>
<sequence>MSLHTEGEHNTPIYTEYSIPEITPSLTYFTSPAMTLNPPNALTVAAVKPPRYPQAYLFLNTSSSAGVLTSIPGLARKIPPRMSQPGCVFGAPSPSPAPSTAVSGSESDVPAMISDGKRMRAIWRPEHGDGEFVQHIVDRSKTTLRGHPTWKLFVDEIMQPIVRGNKQEPPRYVYLDDEACYTVWKSQQYADTELKTYWPFDFDHQGNIKTGRPNRGRPALVDSDMSVIARGKLRGKDKWYAFSGEPGTTDYRPVRPANKTKIELQVEAEWAAQNGQDAGVVSSVEETLDTPTNGTSANMSTTPGSTPITIANGQRPNSPRAARNARLDRVCASRASPPKHAPPKHWEIPERSTSPKNGVKLKNYRSRSVQGSSLDDPPQHIKDSFPTAVSQPNPLSESSTPPPKRKTTGPFLVSSSPPKSSSKSPDHKRAKLAELSPTITGASPKHEPIGPFLISSCPSENSSRSSNHTRVTLAERKASLLAELPPTVASVSPNYKQGGRGEQRSSPLPVEMPEFPLDNDSDREEDEFLAHIGQSLQRKR</sequence>